<evidence type="ECO:0000313" key="2">
    <source>
        <dbReference type="EMBL" id="OOP72786.1"/>
    </source>
</evidence>
<evidence type="ECO:0000313" key="3">
    <source>
        <dbReference type="Proteomes" id="UP000190959"/>
    </source>
</evidence>
<dbReference type="Proteomes" id="UP000190959">
    <property type="component" value="Unassembled WGS sequence"/>
</dbReference>
<reference evidence="2 3" key="1">
    <citation type="submission" date="2017-02" db="EMBL/GenBank/DDBJ databases">
        <title>Genome sequence of Clostridium beijerinckii Br21.</title>
        <authorList>
            <person name="Fonseca B.C."/>
            <person name="Guazzaroni M.E."/>
            <person name="Riano-Pachon D.M."/>
            <person name="Reginatto V."/>
        </authorList>
    </citation>
    <scope>NUCLEOTIDE SEQUENCE [LARGE SCALE GENOMIC DNA]</scope>
    <source>
        <strain evidence="2 3">Br21</strain>
    </source>
</reference>
<dbReference type="AlphaFoldDB" id="A0A1S9N5H1"/>
<keyword evidence="1" id="KW-1133">Transmembrane helix</keyword>
<name>A0A1S9N5H1_CLOBE</name>
<keyword evidence="1" id="KW-0812">Transmembrane</keyword>
<protein>
    <submittedName>
        <fullName evidence="2">Uncharacterized protein</fullName>
    </submittedName>
</protein>
<sequence>MISIEKIRTKIICAIAISSILGILSVAISTFQNNIIILLASKEKLINTTRNNANKQILN</sequence>
<comment type="caution">
    <text evidence="2">The sequence shown here is derived from an EMBL/GenBank/DDBJ whole genome shotgun (WGS) entry which is preliminary data.</text>
</comment>
<dbReference type="EMBL" id="MWMH01000004">
    <property type="protein sequence ID" value="OOP72786.1"/>
    <property type="molecule type" value="Genomic_DNA"/>
</dbReference>
<evidence type="ECO:0000256" key="1">
    <source>
        <dbReference type="SAM" id="Phobius"/>
    </source>
</evidence>
<keyword evidence="1" id="KW-0472">Membrane</keyword>
<proteinExistence type="predicted"/>
<organism evidence="2 3">
    <name type="scientific">Clostridium beijerinckii</name>
    <name type="common">Clostridium MP</name>
    <dbReference type="NCBI Taxonomy" id="1520"/>
    <lineage>
        <taxon>Bacteria</taxon>
        <taxon>Bacillati</taxon>
        <taxon>Bacillota</taxon>
        <taxon>Clostridia</taxon>
        <taxon>Eubacteriales</taxon>
        <taxon>Clostridiaceae</taxon>
        <taxon>Clostridium</taxon>
    </lineage>
</organism>
<feature type="transmembrane region" description="Helical" evidence="1">
    <location>
        <begin position="12"/>
        <end position="31"/>
    </location>
</feature>
<gene>
    <name evidence="2" type="ORF">CBEIBR21_13270</name>
</gene>
<accession>A0A1S9N5H1</accession>